<keyword evidence="11 12" id="KW-0030">Aminoacyl-tRNA synthetase</keyword>
<evidence type="ECO:0000256" key="7">
    <source>
        <dbReference type="ARBA" id="ARBA00022741"/>
    </source>
</evidence>
<dbReference type="RefSeq" id="WP_099107087.1">
    <property type="nucleotide sequence ID" value="NZ_JAATJF010000003.1"/>
</dbReference>
<keyword evidence="7 12" id="KW-0547">Nucleotide-binding</keyword>
<evidence type="ECO:0000313" key="14">
    <source>
        <dbReference type="EMBL" id="PHK97813.1"/>
    </source>
</evidence>
<keyword evidence="10 12" id="KW-0648">Protein biosynthesis</keyword>
<evidence type="ECO:0000256" key="4">
    <source>
        <dbReference type="ARBA" id="ARBA00022490"/>
    </source>
</evidence>
<protein>
    <recommendedName>
        <fullName evidence="12">Cysteine--tRNA ligase</fullName>
        <ecNumber evidence="12">6.1.1.16</ecNumber>
    </recommendedName>
    <alternativeName>
        <fullName evidence="12">Cysteinyl-tRNA synthetase</fullName>
        <shortName evidence="12">CysRS</shortName>
    </alternativeName>
</protein>
<dbReference type="NCBIfam" id="TIGR00435">
    <property type="entry name" value="cysS"/>
    <property type="match status" value="1"/>
</dbReference>
<name>A0A2G0CCW1_9BACT</name>
<evidence type="ECO:0000256" key="6">
    <source>
        <dbReference type="ARBA" id="ARBA00022723"/>
    </source>
</evidence>
<feature type="binding site" evidence="12">
    <location>
        <position position="285"/>
    </location>
    <ligand>
        <name>ATP</name>
        <dbReference type="ChEBI" id="CHEBI:30616"/>
    </ligand>
</feature>
<feature type="binding site" evidence="12">
    <location>
        <position position="250"/>
    </location>
    <ligand>
        <name>Zn(2+)</name>
        <dbReference type="ChEBI" id="CHEBI:29105"/>
    </ligand>
</feature>
<keyword evidence="9 12" id="KW-0067">ATP-binding</keyword>
<dbReference type="GO" id="GO:0008270">
    <property type="term" value="F:zinc ion binding"/>
    <property type="evidence" value="ECO:0007669"/>
    <property type="project" value="UniProtKB-UniRule"/>
</dbReference>
<reference evidence="14 15" key="1">
    <citation type="submission" date="2017-10" db="EMBL/GenBank/DDBJ databases">
        <title>The draft genome sequence of Lewinella marina KCTC 32374.</title>
        <authorList>
            <person name="Wang K."/>
        </authorList>
    </citation>
    <scope>NUCLEOTIDE SEQUENCE [LARGE SCALE GENOMIC DNA]</scope>
    <source>
        <strain evidence="14 15">MKG-38</strain>
    </source>
</reference>
<dbReference type="Proteomes" id="UP000226437">
    <property type="component" value="Unassembled WGS sequence"/>
</dbReference>
<feature type="binding site" evidence="12">
    <location>
        <position position="225"/>
    </location>
    <ligand>
        <name>Zn(2+)</name>
        <dbReference type="ChEBI" id="CHEBI:29105"/>
    </ligand>
</feature>
<dbReference type="Pfam" id="PF23493">
    <property type="entry name" value="CysS_C"/>
    <property type="match status" value="1"/>
</dbReference>
<dbReference type="Pfam" id="PF01406">
    <property type="entry name" value="tRNA-synt_1e"/>
    <property type="match status" value="1"/>
</dbReference>
<proteinExistence type="inferred from homology"/>
<dbReference type="SMART" id="SM00840">
    <property type="entry name" value="DALR_2"/>
    <property type="match status" value="1"/>
</dbReference>
<dbReference type="CDD" id="cd00672">
    <property type="entry name" value="CysRS_core"/>
    <property type="match status" value="1"/>
</dbReference>
<organism evidence="14 15">
    <name type="scientific">Neolewinella marina</name>
    <dbReference type="NCBI Taxonomy" id="438751"/>
    <lineage>
        <taxon>Bacteria</taxon>
        <taxon>Pseudomonadati</taxon>
        <taxon>Bacteroidota</taxon>
        <taxon>Saprospiria</taxon>
        <taxon>Saprospirales</taxon>
        <taxon>Lewinellaceae</taxon>
        <taxon>Neolewinella</taxon>
    </lineage>
</organism>
<feature type="binding site" evidence="12">
    <location>
        <position position="254"/>
    </location>
    <ligand>
        <name>Zn(2+)</name>
        <dbReference type="ChEBI" id="CHEBI:29105"/>
    </ligand>
</feature>
<comment type="caution">
    <text evidence="14">The sequence shown here is derived from an EMBL/GenBank/DDBJ whole genome shotgun (WGS) entry which is preliminary data.</text>
</comment>
<dbReference type="Gene3D" id="1.20.120.1910">
    <property type="entry name" value="Cysteine-tRNA ligase, C-terminal anti-codon recognition domain"/>
    <property type="match status" value="1"/>
</dbReference>
<evidence type="ECO:0000256" key="9">
    <source>
        <dbReference type="ARBA" id="ARBA00022840"/>
    </source>
</evidence>
<keyword evidence="6 12" id="KW-0479">Metal-binding</keyword>
<dbReference type="PANTHER" id="PTHR10890">
    <property type="entry name" value="CYSTEINYL-TRNA SYNTHETASE"/>
    <property type="match status" value="1"/>
</dbReference>
<dbReference type="PRINTS" id="PR00983">
    <property type="entry name" value="TRNASYNTHCYS"/>
</dbReference>
<evidence type="ECO:0000256" key="11">
    <source>
        <dbReference type="ARBA" id="ARBA00023146"/>
    </source>
</evidence>
<gene>
    <name evidence="12" type="primary">cysS</name>
    <name evidence="14" type="ORF">CGL56_13440</name>
</gene>
<feature type="short sequence motif" description="'HIGH' region" evidence="12">
    <location>
        <begin position="33"/>
        <end position="43"/>
    </location>
</feature>
<evidence type="ECO:0000256" key="12">
    <source>
        <dbReference type="HAMAP-Rule" id="MF_00041"/>
    </source>
</evidence>
<dbReference type="GO" id="GO:0004817">
    <property type="term" value="F:cysteine-tRNA ligase activity"/>
    <property type="evidence" value="ECO:0007669"/>
    <property type="project" value="UniProtKB-UniRule"/>
</dbReference>
<sequence length="496" mass="55577">MPSNLTLYNSLTRRKESFKPLVEGHVGLYVCGPTVYNPVHLGNCRTFVSFDIIYRYLMAKGYRVRYVRNITDVGHLTDDGEDRMSKGARLEQLEPMEVAQKFSNQFHDMMRTFNALPPSIEPRATGHIIEQIEMVREILKNGYAYEVNGSVYFDVEAYNNANDDRYGELSGRRIDELMAESRELKAQDEKRNPSDFAIWMRASDDHILRWDSPWGPGFPGWHLECSAMSTKYLGEQFDIHGGGNDLKFPHHENEIAQNVGACHHGGARYWLHTNMLLMNGKKMSKSDGNTITPEQLFSGESKHVSEGYSPMVIRFFMLQTHYRSTMDLSDEALQAAKKGYGRLMDAWQSLSELEAGGSAQNGTVGKELMAGLEAAYAEMDDDFNTPKAVARIFELVTRINALKGGQLSLDEVSADTLASFKERLGTLLFDVLGLRDEAAGAGAEQEALDKVMQIVLDLRQQARADKDWALSDKLRDALSAAGITVKDGKDGASWSI</sequence>
<feature type="domain" description="Cysteinyl-tRNA synthetase class Ia DALR" evidence="13">
    <location>
        <begin position="374"/>
        <end position="443"/>
    </location>
</feature>
<dbReference type="EC" id="6.1.1.16" evidence="12"/>
<dbReference type="OrthoDB" id="9815130at2"/>
<evidence type="ECO:0000256" key="2">
    <source>
        <dbReference type="ARBA" id="ARBA00005594"/>
    </source>
</evidence>
<keyword evidence="4 12" id="KW-0963">Cytoplasm</keyword>
<dbReference type="InterPro" id="IPR014729">
    <property type="entry name" value="Rossmann-like_a/b/a_fold"/>
</dbReference>
<dbReference type="GO" id="GO:0005524">
    <property type="term" value="F:ATP binding"/>
    <property type="evidence" value="ECO:0007669"/>
    <property type="project" value="UniProtKB-UniRule"/>
</dbReference>
<evidence type="ECO:0000256" key="5">
    <source>
        <dbReference type="ARBA" id="ARBA00022598"/>
    </source>
</evidence>
<evidence type="ECO:0000256" key="1">
    <source>
        <dbReference type="ARBA" id="ARBA00004496"/>
    </source>
</evidence>
<evidence type="ECO:0000256" key="8">
    <source>
        <dbReference type="ARBA" id="ARBA00022833"/>
    </source>
</evidence>
<comment type="catalytic activity">
    <reaction evidence="12">
        <text>tRNA(Cys) + L-cysteine + ATP = L-cysteinyl-tRNA(Cys) + AMP + diphosphate</text>
        <dbReference type="Rhea" id="RHEA:17773"/>
        <dbReference type="Rhea" id="RHEA-COMP:9661"/>
        <dbReference type="Rhea" id="RHEA-COMP:9679"/>
        <dbReference type="ChEBI" id="CHEBI:30616"/>
        <dbReference type="ChEBI" id="CHEBI:33019"/>
        <dbReference type="ChEBI" id="CHEBI:35235"/>
        <dbReference type="ChEBI" id="CHEBI:78442"/>
        <dbReference type="ChEBI" id="CHEBI:78517"/>
        <dbReference type="ChEBI" id="CHEBI:456215"/>
        <dbReference type="EC" id="6.1.1.16"/>
    </reaction>
</comment>
<evidence type="ECO:0000313" key="15">
    <source>
        <dbReference type="Proteomes" id="UP000226437"/>
    </source>
</evidence>
<keyword evidence="8 12" id="KW-0862">Zinc</keyword>
<evidence type="ECO:0000256" key="3">
    <source>
        <dbReference type="ARBA" id="ARBA00011245"/>
    </source>
</evidence>
<dbReference type="InterPro" id="IPR024909">
    <property type="entry name" value="Cys-tRNA/MSH_ligase"/>
</dbReference>
<comment type="subcellular location">
    <subcellularLocation>
        <location evidence="1 12">Cytoplasm</location>
    </subcellularLocation>
</comment>
<dbReference type="HAMAP" id="MF_00041">
    <property type="entry name" value="Cys_tRNA_synth"/>
    <property type="match status" value="1"/>
</dbReference>
<dbReference type="PANTHER" id="PTHR10890:SF3">
    <property type="entry name" value="CYSTEINE--TRNA LIGASE, CYTOPLASMIC"/>
    <property type="match status" value="1"/>
</dbReference>
<accession>A0A2G0CCW1</accession>
<comment type="subunit">
    <text evidence="3 12">Monomer.</text>
</comment>
<keyword evidence="15" id="KW-1185">Reference proteome</keyword>
<dbReference type="InterPro" id="IPR056411">
    <property type="entry name" value="CysS_C"/>
</dbReference>
<feature type="short sequence motif" description="'KMSKS' region" evidence="12">
    <location>
        <begin position="282"/>
        <end position="286"/>
    </location>
</feature>
<dbReference type="GO" id="GO:0006423">
    <property type="term" value="P:cysteinyl-tRNA aminoacylation"/>
    <property type="evidence" value="ECO:0007669"/>
    <property type="project" value="UniProtKB-UniRule"/>
</dbReference>
<keyword evidence="5 12" id="KW-0436">Ligase</keyword>
<dbReference type="Pfam" id="PF09190">
    <property type="entry name" value="DALR_2"/>
    <property type="match status" value="1"/>
</dbReference>
<dbReference type="InterPro" id="IPR015803">
    <property type="entry name" value="Cys-tRNA-ligase"/>
</dbReference>
<dbReference type="SUPFAM" id="SSF47323">
    <property type="entry name" value="Anticodon-binding domain of a subclass of class I aminoacyl-tRNA synthetases"/>
    <property type="match status" value="1"/>
</dbReference>
<dbReference type="SUPFAM" id="SSF52374">
    <property type="entry name" value="Nucleotidylyl transferase"/>
    <property type="match status" value="1"/>
</dbReference>
<dbReference type="InterPro" id="IPR032678">
    <property type="entry name" value="tRNA-synt_1_cat_dom"/>
</dbReference>
<feature type="binding site" evidence="12">
    <location>
        <position position="31"/>
    </location>
    <ligand>
        <name>Zn(2+)</name>
        <dbReference type="ChEBI" id="CHEBI:29105"/>
    </ligand>
</feature>
<evidence type="ECO:0000256" key="10">
    <source>
        <dbReference type="ARBA" id="ARBA00022917"/>
    </source>
</evidence>
<dbReference type="Gene3D" id="3.40.50.620">
    <property type="entry name" value="HUPs"/>
    <property type="match status" value="1"/>
</dbReference>
<dbReference type="AlphaFoldDB" id="A0A2G0CCW1"/>
<dbReference type="EMBL" id="PDLO01000006">
    <property type="protein sequence ID" value="PHK97813.1"/>
    <property type="molecule type" value="Genomic_DNA"/>
</dbReference>
<dbReference type="GO" id="GO:0005829">
    <property type="term" value="C:cytosol"/>
    <property type="evidence" value="ECO:0007669"/>
    <property type="project" value="TreeGrafter"/>
</dbReference>
<dbReference type="InterPro" id="IPR015273">
    <property type="entry name" value="Cys-tRNA-synt_Ia_DALR"/>
</dbReference>
<comment type="cofactor">
    <cofactor evidence="12">
        <name>Zn(2+)</name>
        <dbReference type="ChEBI" id="CHEBI:29105"/>
    </cofactor>
    <text evidence="12">Binds 1 zinc ion per subunit.</text>
</comment>
<dbReference type="InterPro" id="IPR009080">
    <property type="entry name" value="tRNAsynth_Ia_anticodon-bd"/>
</dbReference>
<evidence type="ECO:0000259" key="13">
    <source>
        <dbReference type="SMART" id="SM00840"/>
    </source>
</evidence>
<comment type="similarity">
    <text evidence="2 12">Belongs to the class-I aminoacyl-tRNA synthetase family.</text>
</comment>